<evidence type="ECO:0000256" key="1">
    <source>
        <dbReference type="SAM" id="SignalP"/>
    </source>
</evidence>
<dbReference type="OrthoDB" id="1039448at2"/>
<evidence type="ECO:0000313" key="3">
    <source>
        <dbReference type="Proteomes" id="UP000464657"/>
    </source>
</evidence>
<sequence>MKKFIIPALFCLIVQFSFAQKATDMSTPKVSANGTIHFAVMDKAPVLEGCENAGSSKKQNKCTADKIETFIQKAFDKDIARSLSNDSVNNAVYVRFIINKQGAIENVGVRANNSKLKGEVERILKTLPKFSRGTHQGNAVTVSYSLTLQADRLLRNAVNN</sequence>
<evidence type="ECO:0008006" key="4">
    <source>
        <dbReference type="Google" id="ProtNLM"/>
    </source>
</evidence>
<organism evidence="2 3">
    <name type="scientific">Kordia antarctica</name>
    <dbReference type="NCBI Taxonomy" id="1218801"/>
    <lineage>
        <taxon>Bacteria</taxon>
        <taxon>Pseudomonadati</taxon>
        <taxon>Bacteroidota</taxon>
        <taxon>Flavobacteriia</taxon>
        <taxon>Flavobacteriales</taxon>
        <taxon>Flavobacteriaceae</taxon>
        <taxon>Kordia</taxon>
    </lineage>
</organism>
<dbReference type="KEGG" id="kan:IMCC3317_36890"/>
<dbReference type="RefSeq" id="WP_160130852.1">
    <property type="nucleotide sequence ID" value="NZ_CP019288.1"/>
</dbReference>
<feature type="chain" id="PRO_5029556051" description="TonB C-terminal domain-containing protein" evidence="1">
    <location>
        <begin position="20"/>
        <end position="160"/>
    </location>
</feature>
<dbReference type="AlphaFoldDB" id="A0A7L4ZNI9"/>
<gene>
    <name evidence="2" type="ORF">IMCC3317_36890</name>
</gene>
<proteinExistence type="predicted"/>
<name>A0A7L4ZNI9_9FLAO</name>
<dbReference type="Proteomes" id="UP000464657">
    <property type="component" value="Chromosome"/>
</dbReference>
<feature type="signal peptide" evidence="1">
    <location>
        <begin position="1"/>
        <end position="19"/>
    </location>
</feature>
<evidence type="ECO:0000313" key="2">
    <source>
        <dbReference type="EMBL" id="QHI38298.1"/>
    </source>
</evidence>
<reference evidence="2 3" key="1">
    <citation type="journal article" date="2013" name="Int. J. Syst. Evol. Microbiol.">
        <title>Kordia antarctica sp. nov., isolated from Antarctic seawater.</title>
        <authorList>
            <person name="Baek K."/>
            <person name="Choi A."/>
            <person name="Kang I."/>
            <person name="Lee K."/>
            <person name="Cho J.C."/>
        </authorList>
    </citation>
    <scope>NUCLEOTIDE SEQUENCE [LARGE SCALE GENOMIC DNA]</scope>
    <source>
        <strain evidence="2 3">IMCC3317</strain>
    </source>
</reference>
<protein>
    <recommendedName>
        <fullName evidence="4">TonB C-terminal domain-containing protein</fullName>
    </recommendedName>
</protein>
<keyword evidence="3" id="KW-1185">Reference proteome</keyword>
<dbReference type="EMBL" id="CP019288">
    <property type="protein sequence ID" value="QHI38298.1"/>
    <property type="molecule type" value="Genomic_DNA"/>
</dbReference>
<accession>A0A7L4ZNI9</accession>
<keyword evidence="1" id="KW-0732">Signal</keyword>
<dbReference type="Gene3D" id="3.30.1150.10">
    <property type="match status" value="1"/>
</dbReference>